<dbReference type="PANTHER" id="PTHR43757">
    <property type="entry name" value="AMINOMETHYLTRANSFERASE"/>
    <property type="match status" value="1"/>
</dbReference>
<evidence type="ECO:0000259" key="9">
    <source>
        <dbReference type="Pfam" id="PF01571"/>
    </source>
</evidence>
<dbReference type="RefSeq" id="WP_034544857.1">
    <property type="nucleotide sequence ID" value="NZ_CP096650.1"/>
</dbReference>
<feature type="domain" description="Aminomethyltransferase C-terminal" evidence="10">
    <location>
        <begin position="283"/>
        <end position="359"/>
    </location>
</feature>
<dbReference type="EMBL" id="QEKV01000002">
    <property type="protein sequence ID" value="PVY95309.1"/>
    <property type="molecule type" value="Genomic_DNA"/>
</dbReference>
<dbReference type="PIRSF" id="PIRSF006487">
    <property type="entry name" value="GcvT"/>
    <property type="match status" value="1"/>
</dbReference>
<dbReference type="Gene3D" id="3.30.70.1400">
    <property type="entry name" value="Aminomethyltransferase beta-barrel domains"/>
    <property type="match status" value="1"/>
</dbReference>
<dbReference type="NCBIfam" id="NF001567">
    <property type="entry name" value="PRK00389.1"/>
    <property type="match status" value="1"/>
</dbReference>
<dbReference type="FunFam" id="3.30.70.1400:FF:000001">
    <property type="entry name" value="Aminomethyltransferase"/>
    <property type="match status" value="1"/>
</dbReference>
<comment type="catalytic activity">
    <reaction evidence="6 7">
        <text>N(6)-[(R)-S(8)-aminomethyldihydrolipoyl]-L-lysyl-[protein] + (6S)-5,6,7,8-tetrahydrofolate = N(6)-[(R)-dihydrolipoyl]-L-lysyl-[protein] + (6R)-5,10-methylene-5,6,7,8-tetrahydrofolate + NH4(+)</text>
        <dbReference type="Rhea" id="RHEA:16945"/>
        <dbReference type="Rhea" id="RHEA-COMP:10475"/>
        <dbReference type="Rhea" id="RHEA-COMP:10492"/>
        <dbReference type="ChEBI" id="CHEBI:15636"/>
        <dbReference type="ChEBI" id="CHEBI:28938"/>
        <dbReference type="ChEBI" id="CHEBI:57453"/>
        <dbReference type="ChEBI" id="CHEBI:83100"/>
        <dbReference type="ChEBI" id="CHEBI:83143"/>
        <dbReference type="EC" id="2.1.2.10"/>
    </reaction>
</comment>
<sequence>MAKKTPLYDAHVRLGGHMVEYAGWNLPVEYSGLKEEHEAVRERAGIFDVSHMGEIWVTGKEAEKFVSFMMTNDIMRQKDNQVQYTFMCEPNGFVVDDLLVYRYNNEKYYLVVNAANVDKDFKWILEESKKFDVEVKNVSDETGQVAVQGPKAEEVVQKLTDEDLSKITFFTFKDGVEIAGKKCLISRTGYTGEDGFEIYTDTESIKTVFDAVLEAGKDVNLLPCGLGCRDTLRFEASLPLYGQEIGPDINPVEAGFKFFVDLKTGNDFNGRKALEEYAANPKRVLVGFELEGRGIPRAGYKIEKDGKEIGHVTTGYLSPTLGTRIGNALIEKEYKGIGNTFDIMIRNKPVPAKIISKKFLEARGNKHTK</sequence>
<dbReference type="SUPFAM" id="SSF101790">
    <property type="entry name" value="Aminomethyltransferase beta-barrel domain"/>
    <property type="match status" value="1"/>
</dbReference>
<evidence type="ECO:0000256" key="8">
    <source>
        <dbReference type="PIRSR" id="PIRSR006487-1"/>
    </source>
</evidence>
<dbReference type="Pfam" id="PF01571">
    <property type="entry name" value="GCV_T"/>
    <property type="match status" value="1"/>
</dbReference>
<evidence type="ECO:0000256" key="5">
    <source>
        <dbReference type="ARBA" id="ARBA00031395"/>
    </source>
</evidence>
<dbReference type="GO" id="GO:0005829">
    <property type="term" value="C:cytosol"/>
    <property type="evidence" value="ECO:0007669"/>
    <property type="project" value="TreeGrafter"/>
</dbReference>
<dbReference type="InterPro" id="IPR022903">
    <property type="entry name" value="GcvT_bac"/>
</dbReference>
<keyword evidence="3 7" id="KW-0032">Aminotransferase</keyword>
<evidence type="ECO:0000256" key="1">
    <source>
        <dbReference type="ARBA" id="ARBA00008609"/>
    </source>
</evidence>
<evidence type="ECO:0000256" key="7">
    <source>
        <dbReference type="HAMAP-Rule" id="MF_00259"/>
    </source>
</evidence>
<dbReference type="GO" id="GO:0005960">
    <property type="term" value="C:glycine cleavage complex"/>
    <property type="evidence" value="ECO:0007669"/>
    <property type="project" value="InterPro"/>
</dbReference>
<evidence type="ECO:0000313" key="12">
    <source>
        <dbReference type="Proteomes" id="UP000245793"/>
    </source>
</evidence>
<dbReference type="Gene3D" id="2.40.30.110">
    <property type="entry name" value="Aminomethyltransferase beta-barrel domains"/>
    <property type="match status" value="1"/>
</dbReference>
<dbReference type="GO" id="GO:0008483">
    <property type="term" value="F:transaminase activity"/>
    <property type="evidence" value="ECO:0007669"/>
    <property type="project" value="UniProtKB-KW"/>
</dbReference>
<dbReference type="InterPro" id="IPR027266">
    <property type="entry name" value="TrmE/GcvT-like"/>
</dbReference>
<dbReference type="InterPro" id="IPR006223">
    <property type="entry name" value="GcvT"/>
</dbReference>
<keyword evidence="11" id="KW-0489">Methyltransferase</keyword>
<evidence type="ECO:0000259" key="10">
    <source>
        <dbReference type="Pfam" id="PF08669"/>
    </source>
</evidence>
<comment type="similarity">
    <text evidence="1 7">Belongs to the GcvT family.</text>
</comment>
<dbReference type="EC" id="2.1.2.10" evidence="2 7"/>
<comment type="function">
    <text evidence="7">The glycine cleavage system catalyzes the degradation of glycine.</text>
</comment>
<dbReference type="Gene3D" id="4.10.1250.10">
    <property type="entry name" value="Aminomethyltransferase fragment"/>
    <property type="match status" value="1"/>
</dbReference>
<keyword evidence="4 7" id="KW-0808">Transferase</keyword>
<feature type="binding site" evidence="8">
    <location>
        <position position="197"/>
    </location>
    <ligand>
        <name>substrate</name>
    </ligand>
</feature>
<dbReference type="Gene3D" id="3.30.1360.120">
    <property type="entry name" value="Probable tRNA modification gtpase trme, domain 1"/>
    <property type="match status" value="1"/>
</dbReference>
<evidence type="ECO:0000256" key="2">
    <source>
        <dbReference type="ARBA" id="ARBA00012616"/>
    </source>
</evidence>
<dbReference type="GO" id="GO:0032259">
    <property type="term" value="P:methylation"/>
    <property type="evidence" value="ECO:0007669"/>
    <property type="project" value="UniProtKB-KW"/>
</dbReference>
<dbReference type="InterPro" id="IPR028896">
    <property type="entry name" value="GcvT/YgfZ/DmdA"/>
</dbReference>
<name>A0A2U1E6J2_9FIRM</name>
<reference evidence="11 12" key="1">
    <citation type="submission" date="2018-04" db="EMBL/GenBank/DDBJ databases">
        <title>Genomic Encyclopedia of Type Strains, Phase IV (KMG-IV): sequencing the most valuable type-strain genomes for metagenomic binning, comparative biology and taxonomic classification.</title>
        <authorList>
            <person name="Goeker M."/>
        </authorList>
    </citation>
    <scope>NUCLEOTIDE SEQUENCE [LARGE SCALE GENOMIC DNA]</scope>
    <source>
        <strain evidence="11 12">DSM 20705</strain>
    </source>
</reference>
<dbReference type="HAMAP" id="MF_00259">
    <property type="entry name" value="GcvT"/>
    <property type="match status" value="1"/>
</dbReference>
<evidence type="ECO:0000256" key="6">
    <source>
        <dbReference type="ARBA" id="ARBA00047665"/>
    </source>
</evidence>
<accession>A0A2U1E6J2</accession>
<dbReference type="NCBIfam" id="TIGR00528">
    <property type="entry name" value="gcvT"/>
    <property type="match status" value="1"/>
</dbReference>
<dbReference type="Pfam" id="PF08669">
    <property type="entry name" value="GCV_T_C"/>
    <property type="match status" value="1"/>
</dbReference>
<evidence type="ECO:0000256" key="4">
    <source>
        <dbReference type="ARBA" id="ARBA00022679"/>
    </source>
</evidence>
<protein>
    <recommendedName>
        <fullName evidence="2 7">Aminomethyltransferase</fullName>
        <ecNumber evidence="2 7">2.1.2.10</ecNumber>
    </recommendedName>
    <alternativeName>
        <fullName evidence="5 7">Glycine cleavage system T protein</fullName>
    </alternativeName>
</protein>
<dbReference type="GO" id="GO:0004047">
    <property type="term" value="F:aminomethyltransferase activity"/>
    <property type="evidence" value="ECO:0007669"/>
    <property type="project" value="UniProtKB-UniRule"/>
</dbReference>
<dbReference type="InterPro" id="IPR006222">
    <property type="entry name" value="GCVT_N"/>
</dbReference>
<dbReference type="Proteomes" id="UP000245793">
    <property type="component" value="Unassembled WGS sequence"/>
</dbReference>
<comment type="caution">
    <text evidence="11">The sequence shown here is derived from an EMBL/GenBank/DDBJ whole genome shotgun (WGS) entry which is preliminary data.</text>
</comment>
<dbReference type="FunFam" id="2.40.30.110:FF:000003">
    <property type="entry name" value="Aminomethyltransferase"/>
    <property type="match status" value="1"/>
</dbReference>
<evidence type="ECO:0000313" key="11">
    <source>
        <dbReference type="EMBL" id="PVY95309.1"/>
    </source>
</evidence>
<gene>
    <name evidence="7" type="primary">gcvT</name>
    <name evidence="11" type="ORF">C7381_102198</name>
</gene>
<dbReference type="GO" id="GO:0019464">
    <property type="term" value="P:glycine decarboxylation via glycine cleavage system"/>
    <property type="evidence" value="ECO:0007669"/>
    <property type="project" value="UniProtKB-UniRule"/>
</dbReference>
<feature type="domain" description="GCVT N-terminal" evidence="9">
    <location>
        <begin position="7"/>
        <end position="263"/>
    </location>
</feature>
<dbReference type="AlphaFoldDB" id="A0A2U1E6J2"/>
<comment type="subunit">
    <text evidence="7">The glycine cleavage system is composed of four proteins: P, T, L and H.</text>
</comment>
<dbReference type="InterPro" id="IPR029043">
    <property type="entry name" value="GcvT/YgfZ_C"/>
</dbReference>
<organism evidence="11 12">
    <name type="scientific">Ezakiella coagulans</name>
    <dbReference type="NCBI Taxonomy" id="46507"/>
    <lineage>
        <taxon>Bacteria</taxon>
        <taxon>Bacillati</taxon>
        <taxon>Bacillota</taxon>
        <taxon>Tissierellia</taxon>
        <taxon>Ezakiella</taxon>
    </lineage>
</organism>
<proteinExistence type="inferred from homology"/>
<dbReference type="GO" id="GO:0008168">
    <property type="term" value="F:methyltransferase activity"/>
    <property type="evidence" value="ECO:0007669"/>
    <property type="project" value="UniProtKB-KW"/>
</dbReference>
<keyword evidence="12" id="KW-1185">Reference proteome</keyword>
<evidence type="ECO:0000256" key="3">
    <source>
        <dbReference type="ARBA" id="ARBA00022576"/>
    </source>
</evidence>
<dbReference type="PANTHER" id="PTHR43757:SF2">
    <property type="entry name" value="AMINOMETHYLTRANSFERASE, MITOCHONDRIAL"/>
    <property type="match status" value="1"/>
</dbReference>
<dbReference type="InterPro" id="IPR013977">
    <property type="entry name" value="GcvT_C"/>
</dbReference>
<dbReference type="SUPFAM" id="SSF103025">
    <property type="entry name" value="Folate-binding domain"/>
    <property type="match status" value="1"/>
</dbReference>